<dbReference type="CDD" id="cd00840">
    <property type="entry name" value="MPP_Mre11_N"/>
    <property type="match status" value="1"/>
</dbReference>
<keyword evidence="4 7" id="KW-0540">Nuclease</keyword>
<evidence type="ECO:0000256" key="6">
    <source>
        <dbReference type="ARBA" id="ARBA00022839"/>
    </source>
</evidence>
<keyword evidence="7" id="KW-0235">DNA replication</keyword>
<evidence type="ECO:0000256" key="2">
    <source>
        <dbReference type="ARBA" id="ARBA00011322"/>
    </source>
</evidence>
<dbReference type="GO" id="GO:0008408">
    <property type="term" value="F:3'-5' exonuclease activity"/>
    <property type="evidence" value="ECO:0007669"/>
    <property type="project" value="InterPro"/>
</dbReference>
<dbReference type="OrthoDB" id="9773856at2"/>
<dbReference type="STRING" id="1140003.OMY_01881"/>
<evidence type="ECO:0000256" key="5">
    <source>
        <dbReference type="ARBA" id="ARBA00022801"/>
    </source>
</evidence>
<evidence type="ECO:0000313" key="9">
    <source>
        <dbReference type="EMBL" id="EOT83089.1"/>
    </source>
</evidence>
<evidence type="ECO:0000256" key="4">
    <source>
        <dbReference type="ARBA" id="ARBA00022722"/>
    </source>
</evidence>
<dbReference type="GO" id="GO:0006260">
    <property type="term" value="P:DNA replication"/>
    <property type="evidence" value="ECO:0007669"/>
    <property type="project" value="UniProtKB-KW"/>
</dbReference>
<dbReference type="PANTHER" id="PTHR30337">
    <property type="entry name" value="COMPONENT OF ATP-DEPENDENT DSDNA EXONUCLEASE"/>
    <property type="match status" value="1"/>
</dbReference>
<keyword evidence="10" id="KW-1185">Reference proteome</keyword>
<evidence type="ECO:0000256" key="3">
    <source>
        <dbReference type="ARBA" id="ARBA00013365"/>
    </source>
</evidence>
<dbReference type="RefSeq" id="WP_016186313.1">
    <property type="nucleotide sequence ID" value="NZ_ASWO01000007.1"/>
</dbReference>
<keyword evidence="6 7" id="KW-0269">Exonuclease</keyword>
<feature type="domain" description="Calcineurin-like phosphoesterase" evidence="8">
    <location>
        <begin position="1"/>
        <end position="230"/>
    </location>
</feature>
<comment type="caution">
    <text evidence="9">The sequence shown here is derived from an EMBL/GenBank/DDBJ whole genome shotgun (WGS) entry which is preliminary data.</text>
</comment>
<keyword evidence="7" id="KW-0233">DNA recombination</keyword>
<proteinExistence type="inferred from homology"/>
<keyword evidence="7" id="KW-0255">Endonuclease</keyword>
<dbReference type="AlphaFoldDB" id="S0KXT8"/>
<dbReference type="PANTHER" id="PTHR30337:SF0">
    <property type="entry name" value="NUCLEASE SBCCD SUBUNIT D"/>
    <property type="match status" value="1"/>
</dbReference>
<dbReference type="InterPro" id="IPR050535">
    <property type="entry name" value="DNA_Repair-Maintenance_Comp"/>
</dbReference>
<accession>S0KXT8</accession>
<comment type="similarity">
    <text evidence="1 7">Belongs to the SbcD family.</text>
</comment>
<protein>
    <recommendedName>
        <fullName evidence="3 7">Nuclease SbcCD subunit D</fullName>
    </recommendedName>
</protein>
<dbReference type="NCBIfam" id="TIGR00619">
    <property type="entry name" value="sbcd"/>
    <property type="match status" value="1"/>
</dbReference>
<evidence type="ECO:0000259" key="8">
    <source>
        <dbReference type="Pfam" id="PF00149"/>
    </source>
</evidence>
<dbReference type="GO" id="GO:0006310">
    <property type="term" value="P:DNA recombination"/>
    <property type="evidence" value="ECO:0007669"/>
    <property type="project" value="UniProtKB-KW"/>
</dbReference>
<evidence type="ECO:0000313" key="10">
    <source>
        <dbReference type="Proteomes" id="UP000015961"/>
    </source>
</evidence>
<dbReference type="eggNOG" id="COG0420">
    <property type="taxonomic scope" value="Bacteria"/>
</dbReference>
<dbReference type="PATRIC" id="fig|1140003.3.peg.1812"/>
<dbReference type="GO" id="GO:0004519">
    <property type="term" value="F:endonuclease activity"/>
    <property type="evidence" value="ECO:0007669"/>
    <property type="project" value="UniProtKB-KW"/>
</dbReference>
<comment type="function">
    <text evidence="7">SbcCD cleaves DNA hairpin structures. These structures can inhibit DNA replication and are intermediates in certain DNA recombination reactions. The complex acts as a 3'-&gt;5' double strand exonuclease that can open hairpins. It also has a 5' single-strand endonuclease activity.</text>
</comment>
<dbReference type="InterPro" id="IPR029052">
    <property type="entry name" value="Metallo-depent_PP-like"/>
</dbReference>
<name>S0KXT8_9ENTE</name>
<dbReference type="InterPro" id="IPR041796">
    <property type="entry name" value="Mre11_N"/>
</dbReference>
<dbReference type="EMBL" id="ASWO01000007">
    <property type="protein sequence ID" value="EOT83089.1"/>
    <property type="molecule type" value="Genomic_DNA"/>
</dbReference>
<dbReference type="Proteomes" id="UP000015961">
    <property type="component" value="Unassembled WGS sequence"/>
</dbReference>
<dbReference type="InterPro" id="IPR004843">
    <property type="entry name" value="Calcineurin-like_PHP"/>
</dbReference>
<evidence type="ECO:0000256" key="1">
    <source>
        <dbReference type="ARBA" id="ARBA00010555"/>
    </source>
</evidence>
<dbReference type="SUPFAM" id="SSF56300">
    <property type="entry name" value="Metallo-dependent phosphatases"/>
    <property type="match status" value="1"/>
</dbReference>
<reference evidence="9 10" key="1">
    <citation type="submission" date="2013-03" db="EMBL/GenBank/DDBJ databases">
        <title>The Genome Sequence of Enterococcus sulfureus ATCC_49903 (PacBio/Illumina hybrid assembly).</title>
        <authorList>
            <consortium name="The Broad Institute Genomics Platform"/>
            <consortium name="The Broad Institute Genome Sequencing Center for Infectious Disease"/>
            <person name="Earl A."/>
            <person name="Russ C."/>
            <person name="Gilmore M."/>
            <person name="Surin D."/>
            <person name="Walker B."/>
            <person name="Young S."/>
            <person name="Zeng Q."/>
            <person name="Gargeya S."/>
            <person name="Fitzgerald M."/>
            <person name="Haas B."/>
            <person name="Abouelleil A."/>
            <person name="Allen A.W."/>
            <person name="Alvarado L."/>
            <person name="Arachchi H.M."/>
            <person name="Berlin A.M."/>
            <person name="Chapman S.B."/>
            <person name="Gainer-Dewar J."/>
            <person name="Goldberg J."/>
            <person name="Griggs A."/>
            <person name="Gujja S."/>
            <person name="Hansen M."/>
            <person name="Howarth C."/>
            <person name="Imamovic A."/>
            <person name="Ireland A."/>
            <person name="Larimer J."/>
            <person name="McCowan C."/>
            <person name="Murphy C."/>
            <person name="Pearson M."/>
            <person name="Poon T.W."/>
            <person name="Priest M."/>
            <person name="Roberts A."/>
            <person name="Saif S."/>
            <person name="Shea T."/>
            <person name="Sisk P."/>
            <person name="Sykes S."/>
            <person name="Wortman J."/>
            <person name="Nusbaum C."/>
            <person name="Birren B."/>
        </authorList>
    </citation>
    <scope>NUCLEOTIDE SEQUENCE [LARGE SCALE GENOMIC DNA]</scope>
    <source>
        <strain evidence="9 10">ATCC 49903</strain>
    </source>
</reference>
<evidence type="ECO:0000256" key="7">
    <source>
        <dbReference type="RuleBase" id="RU363069"/>
    </source>
</evidence>
<comment type="subunit">
    <text evidence="2 7">Heterodimer of SbcC and SbcD.</text>
</comment>
<organism evidence="9 10">
    <name type="scientific">Enterococcus sulfureus ATCC 49903</name>
    <dbReference type="NCBI Taxonomy" id="1140003"/>
    <lineage>
        <taxon>Bacteria</taxon>
        <taxon>Bacillati</taxon>
        <taxon>Bacillota</taxon>
        <taxon>Bacilli</taxon>
        <taxon>Lactobacillales</taxon>
        <taxon>Enterococcaceae</taxon>
        <taxon>Enterococcus</taxon>
    </lineage>
</organism>
<gene>
    <name evidence="7" type="primary">sbcD</name>
    <name evidence="9" type="ORF">I573_02202</name>
</gene>
<dbReference type="Gene3D" id="3.60.21.10">
    <property type="match status" value="1"/>
</dbReference>
<dbReference type="InterPro" id="IPR004593">
    <property type="entry name" value="SbcD"/>
</dbReference>
<keyword evidence="5 7" id="KW-0378">Hydrolase</keyword>
<dbReference type="Pfam" id="PF00149">
    <property type="entry name" value="Metallophos"/>
    <property type="match status" value="1"/>
</dbReference>
<sequence length="399" mass="45970">MKFLHTADWHIGRTLNGFSLKEEQRYAYEQIVALAKAEAVDGIVIAGDLYDRSIPPLSAVEELNEMLEHLVVDEQIPVYAISGNHDSAKRLGFGQAFYPSHQLFLHTTLLQSIQPIETKEVQLYLLPFVDPSEIRIFCQHVLQETIEQVKEYRTLAQGITRIIEEMRQTFDPTKRQVLVTHFAVTKKEQTEHALTNWRTSETSSTVGGLASLTSDLFHDFSYVALGHIHTHFASPSKTIVYSGSPVHFDSQEAKKEDRKGVYIVDVTQEGIKKNYHELDVKRPIITLEATFEQLCDREFYAQYPCGEAWFSIKLLAYDRRQLAGINIRSRLEEIYGTVIELTFEERVKNERKEDPTIGLKERAPEQTIQMFYETITKQVPSDYQRTVIEEVVNEVLKEK</sequence>